<dbReference type="Gene3D" id="2.60.40.10">
    <property type="entry name" value="Immunoglobulins"/>
    <property type="match status" value="1"/>
</dbReference>
<feature type="chain" id="PRO_5047225786" evidence="2">
    <location>
        <begin position="29"/>
        <end position="342"/>
    </location>
</feature>
<protein>
    <submittedName>
        <fullName evidence="3">Ig-like domain-containing protein</fullName>
    </submittedName>
</protein>
<dbReference type="InterPro" id="IPR013783">
    <property type="entry name" value="Ig-like_fold"/>
</dbReference>
<keyword evidence="2" id="KW-0732">Signal</keyword>
<keyword evidence="1" id="KW-0472">Membrane</keyword>
<accession>A0ABW1EK15</accession>
<reference evidence="4" key="1">
    <citation type="journal article" date="2019" name="Int. J. Syst. Evol. Microbiol.">
        <title>The Global Catalogue of Microorganisms (GCM) 10K type strain sequencing project: providing services to taxonomists for standard genome sequencing and annotation.</title>
        <authorList>
            <consortium name="The Broad Institute Genomics Platform"/>
            <consortium name="The Broad Institute Genome Sequencing Center for Infectious Disease"/>
            <person name="Wu L."/>
            <person name="Ma J."/>
        </authorList>
    </citation>
    <scope>NUCLEOTIDE SEQUENCE [LARGE SCALE GENOMIC DNA]</scope>
    <source>
        <strain evidence="4">JCM 4087</strain>
    </source>
</reference>
<evidence type="ECO:0000256" key="1">
    <source>
        <dbReference type="SAM" id="Phobius"/>
    </source>
</evidence>
<keyword evidence="4" id="KW-1185">Reference proteome</keyword>
<feature type="signal peptide" evidence="2">
    <location>
        <begin position="1"/>
        <end position="28"/>
    </location>
</feature>
<feature type="transmembrane region" description="Helical" evidence="1">
    <location>
        <begin position="275"/>
        <end position="294"/>
    </location>
</feature>
<comment type="caution">
    <text evidence="3">The sequence shown here is derived from an EMBL/GenBank/DDBJ whole genome shotgun (WGS) entry which is preliminary data.</text>
</comment>
<evidence type="ECO:0000313" key="4">
    <source>
        <dbReference type="Proteomes" id="UP001596091"/>
    </source>
</evidence>
<keyword evidence="1" id="KW-1133">Transmembrane helix</keyword>
<sequence length="342" mass="35008">MTHRIGSRHWARKARIAAWAVVSSVALAAFQCASLPAFAQASQIATHTTLTAQAHASGDHTLLTYNVAVTAEDGTPATGIVRLEEHGKAVAATVLDSSGHGEIRADNLTGDHSLQAAYAGDTAHAASQSDLVAVHADATAAPTFSLSINPSTITVATPGDAGSLVATITPQNGFTGFISLSCSGTGGTTSTSGGTTLPVGVGCTFTPANLEITASTTTATADMVLQTTTGSQIGQNTNPESGMPQAISNSRPVFLAVLIPGVGIAFFIGRRRKVWMRAGLFVVLLLIGSLGMTACNPRYSYLKHQPTFTGTQPGTYPLLVTAQTSNGVTATTQSVSLTLTVQ</sequence>
<feature type="transmembrane region" description="Helical" evidence="1">
    <location>
        <begin position="252"/>
        <end position="268"/>
    </location>
</feature>
<evidence type="ECO:0000313" key="3">
    <source>
        <dbReference type="EMBL" id="MFC5863605.1"/>
    </source>
</evidence>
<name>A0ABW1EK15_9BACT</name>
<dbReference type="EMBL" id="JBHSPH010000005">
    <property type="protein sequence ID" value="MFC5863605.1"/>
    <property type="molecule type" value="Genomic_DNA"/>
</dbReference>
<dbReference type="Proteomes" id="UP001596091">
    <property type="component" value="Unassembled WGS sequence"/>
</dbReference>
<keyword evidence="1" id="KW-0812">Transmembrane</keyword>
<proteinExistence type="predicted"/>
<organism evidence="3 4">
    <name type="scientific">Acidicapsa dinghuensis</name>
    <dbReference type="NCBI Taxonomy" id="2218256"/>
    <lineage>
        <taxon>Bacteria</taxon>
        <taxon>Pseudomonadati</taxon>
        <taxon>Acidobacteriota</taxon>
        <taxon>Terriglobia</taxon>
        <taxon>Terriglobales</taxon>
        <taxon>Acidobacteriaceae</taxon>
        <taxon>Acidicapsa</taxon>
    </lineage>
</organism>
<gene>
    <name evidence="3" type="ORF">ACFPT7_14960</name>
</gene>
<evidence type="ECO:0000256" key="2">
    <source>
        <dbReference type="SAM" id="SignalP"/>
    </source>
</evidence>
<dbReference type="RefSeq" id="WP_263340127.1">
    <property type="nucleotide sequence ID" value="NZ_JAGSYH010000005.1"/>
</dbReference>